<evidence type="ECO:0000313" key="3">
    <source>
        <dbReference type="Proteomes" id="UP001487740"/>
    </source>
</evidence>
<feature type="compositionally biased region" description="Polar residues" evidence="1">
    <location>
        <begin position="690"/>
        <end position="704"/>
    </location>
</feature>
<feature type="compositionally biased region" description="Polar residues" evidence="1">
    <location>
        <begin position="501"/>
        <end position="516"/>
    </location>
</feature>
<dbReference type="AlphaFoldDB" id="A0AAW0U5D7"/>
<comment type="caution">
    <text evidence="2">The sequence shown here is derived from an EMBL/GenBank/DDBJ whole genome shotgun (WGS) entry which is preliminary data.</text>
</comment>
<feature type="compositionally biased region" description="Low complexity" evidence="1">
    <location>
        <begin position="642"/>
        <end position="658"/>
    </location>
</feature>
<feature type="compositionally biased region" description="Basic residues" evidence="1">
    <location>
        <begin position="705"/>
        <end position="717"/>
    </location>
</feature>
<feature type="compositionally biased region" description="Polar residues" evidence="1">
    <location>
        <begin position="659"/>
        <end position="668"/>
    </location>
</feature>
<feature type="compositionally biased region" description="Pro residues" evidence="1">
    <location>
        <begin position="1094"/>
        <end position="1104"/>
    </location>
</feature>
<protein>
    <submittedName>
        <fullName evidence="2">Uncharacterized protein</fullName>
    </submittedName>
</protein>
<feature type="region of interest" description="Disordered" evidence="1">
    <location>
        <begin position="849"/>
        <end position="930"/>
    </location>
</feature>
<feature type="compositionally biased region" description="Polar residues" evidence="1">
    <location>
        <begin position="910"/>
        <end position="928"/>
    </location>
</feature>
<dbReference type="Proteomes" id="UP001487740">
    <property type="component" value="Unassembled WGS sequence"/>
</dbReference>
<feature type="region of interest" description="Disordered" evidence="1">
    <location>
        <begin position="425"/>
        <end position="597"/>
    </location>
</feature>
<feature type="region of interest" description="Disordered" evidence="1">
    <location>
        <begin position="945"/>
        <end position="991"/>
    </location>
</feature>
<proteinExistence type="predicted"/>
<keyword evidence="3" id="KW-1185">Reference proteome</keyword>
<sequence>MKLMQGQGKGLKNVMNARPAGCLFTRNMDGSGSERWSQQLMEGSQDFTWLGGSQEPQRSIGVSGVTVVRPTAVSWSHGAMGRGGGARMPPTQPSLQQPALLPDPRDVTLARDIRVGLHTILSVMSSVPEQLKEVGVEMGRVVQCHQQEQQREPYHHEETRKVIRDTGDTLHALLTGLQEAVTRVREGQDQGASLQKEAMKKHDKQMDELIKGMERLGWRGSEQQGQEEQDEEEERRAHRERERLQEALTETKKEMRRQVRRLKAAATGRTASIEKSVEDLQEGVVKVRETLEEVRGLVASPLDSKDNSGGCSVSPAASSLRQMVASTRTGLDEVLASIRGVEQVLSGLSSHLFADISQAVRDALQQHSVILRANNNGGATCSSHPNSSISVSPTQRIFSAHRPVLPLNESFSLCQTSPVAHVSPITQVPPLDTHTTTTITTTSTHQAISTSTSDSSLHQLHHHHHHTPQQPPTSDSVHHPQTAPPPPHSTARNHSRPHPQPVNTRVDQPHRVNSNRAALPPQRPQQMNPHHSKPSQSQQLHPTAPRPQQSSARHSHSQHFNPRASHPQHLSSRPSVPQQTQPRPPRPQQPQARPPQLTQCHPQLKLRPQLPQQVTLRTLKPQQGNTDTHSSQRINIRVARVQKATPPKTGPPQQTQQARSVSNEVYSTSQPSQHPQPPSQPQHAACKQCPPSQQNSIPVSTQHYHNLRPRPRPHHYTAPKARSQPQQMKIVRPQSPPPQHKSIKKAPHFQHNHLPPQDNNLKKAPQHQHNHPPQHKNIQKAPQHQHNHLPSPPPPQQQHNNLKNGPQHQYSPTPPTQHSQHHQHNPTRVEPQHNKVRVTTVRRCIFKAAQSRPSQQHTSNCHTGPPQQYITNSPFTQQGRSTPHHGSTTQSTLLTSTPKPTCQPQPQTTAWGNQYPSSNPNTPGQWSQQEDDFNAGGILVDHEEVGDEEEMEKKKEEIVTTSFDEGRPGTEEQEAEEEEEEEAENNDTSNRQVCLQCNPSRHCDNDAGVECQGDGDAGEGTEEGTAGGGRDCFSSASCELEWASTQRFTPQNTYPLVKFVSDGDGKDALDYDTTSTEDSPVMSPRNTLASLGGSPPPTGAPPSDPATQRQTRDMFSDSTRNAPQPNTGPTHHTFPRHVPAASVPRTVAVAAVAPSTPLPTGPEVTPNRSTTPWRVVVSSGMHGGKTTTTNSRTQTTPAVFQVNSTSAPVTGMKRRYLEEAREGKEQQEGSCGRTKRFLMSFSTPVPHLVLMSSSKGRLRANLADIV</sequence>
<dbReference type="EMBL" id="JARAKH010000018">
    <property type="protein sequence ID" value="KAK8395247.1"/>
    <property type="molecule type" value="Genomic_DNA"/>
</dbReference>
<evidence type="ECO:0000313" key="2">
    <source>
        <dbReference type="EMBL" id="KAK8395248.1"/>
    </source>
</evidence>
<organism evidence="2 3">
    <name type="scientific">Scylla paramamosain</name>
    <name type="common">Mud crab</name>
    <dbReference type="NCBI Taxonomy" id="85552"/>
    <lineage>
        <taxon>Eukaryota</taxon>
        <taxon>Metazoa</taxon>
        <taxon>Ecdysozoa</taxon>
        <taxon>Arthropoda</taxon>
        <taxon>Crustacea</taxon>
        <taxon>Multicrustacea</taxon>
        <taxon>Malacostraca</taxon>
        <taxon>Eumalacostraca</taxon>
        <taxon>Eucarida</taxon>
        <taxon>Decapoda</taxon>
        <taxon>Pleocyemata</taxon>
        <taxon>Brachyura</taxon>
        <taxon>Eubrachyura</taxon>
        <taxon>Portunoidea</taxon>
        <taxon>Portunidae</taxon>
        <taxon>Portuninae</taxon>
        <taxon>Scylla</taxon>
    </lineage>
</organism>
<evidence type="ECO:0000256" key="1">
    <source>
        <dbReference type="SAM" id="MobiDB-lite"/>
    </source>
</evidence>
<feature type="region of interest" description="Disordered" evidence="1">
    <location>
        <begin position="81"/>
        <end position="101"/>
    </location>
</feature>
<reference evidence="2 3" key="1">
    <citation type="submission" date="2023-03" db="EMBL/GenBank/DDBJ databases">
        <title>High-quality genome of Scylla paramamosain provides insights in environmental adaptation.</title>
        <authorList>
            <person name="Zhang L."/>
        </authorList>
    </citation>
    <scope>NUCLEOTIDE SEQUENCE [LARGE SCALE GENOMIC DNA]</scope>
    <source>
        <strain evidence="2">LZ_2023a</strain>
        <tissue evidence="2">Muscle</tissue>
    </source>
</reference>
<name>A0AAW0U5D7_SCYPA</name>
<feature type="compositionally biased region" description="Basic and acidic residues" evidence="1">
    <location>
        <begin position="951"/>
        <end position="970"/>
    </location>
</feature>
<feature type="compositionally biased region" description="Basic residues" evidence="1">
    <location>
        <begin position="741"/>
        <end position="751"/>
    </location>
</feature>
<feature type="region of interest" description="Disordered" evidence="1">
    <location>
        <begin position="217"/>
        <end position="242"/>
    </location>
</feature>
<feature type="compositionally biased region" description="Low complexity" evidence="1">
    <location>
        <begin position="433"/>
        <end position="458"/>
    </location>
</feature>
<gene>
    <name evidence="2" type="ORF">O3P69_006156</name>
</gene>
<feature type="compositionally biased region" description="Polar residues" evidence="1">
    <location>
        <begin position="1116"/>
        <end position="1130"/>
    </location>
</feature>
<feature type="compositionally biased region" description="Low complexity" evidence="1">
    <location>
        <begin position="887"/>
        <end position="909"/>
    </location>
</feature>
<feature type="compositionally biased region" description="Acidic residues" evidence="1">
    <location>
        <begin position="971"/>
        <end position="985"/>
    </location>
</feature>
<feature type="region of interest" description="Disordered" evidence="1">
    <location>
        <begin position="641"/>
        <end position="836"/>
    </location>
</feature>
<accession>A0AAW0U5D7</accession>
<feature type="region of interest" description="Disordered" evidence="1">
    <location>
        <begin position="1060"/>
        <end position="1136"/>
    </location>
</feature>
<feature type="compositionally biased region" description="Polar residues" evidence="1">
    <location>
        <begin position="524"/>
        <end position="541"/>
    </location>
</feature>
<dbReference type="EMBL" id="JARAKH010000018">
    <property type="protein sequence ID" value="KAK8395248.1"/>
    <property type="molecule type" value="Genomic_DNA"/>
</dbReference>
<feature type="compositionally biased region" description="Polar residues" evidence="1">
    <location>
        <begin position="851"/>
        <end position="886"/>
    </location>
</feature>
<feature type="compositionally biased region" description="Basic residues" evidence="1">
    <location>
        <begin position="764"/>
        <end position="787"/>
    </location>
</feature>